<organism evidence="10 11">
    <name type="scientific">Cutibacterium granulosum</name>
    <dbReference type="NCBI Taxonomy" id="33011"/>
    <lineage>
        <taxon>Bacteria</taxon>
        <taxon>Bacillati</taxon>
        <taxon>Actinomycetota</taxon>
        <taxon>Actinomycetes</taxon>
        <taxon>Propionibacteriales</taxon>
        <taxon>Propionibacteriaceae</taxon>
        <taxon>Cutibacterium</taxon>
    </lineage>
</organism>
<feature type="transmembrane region" description="Helical" evidence="9">
    <location>
        <begin position="166"/>
        <end position="184"/>
    </location>
</feature>
<name>A0A239WQS4_9ACTN</name>
<dbReference type="InterPro" id="IPR000715">
    <property type="entry name" value="Glycosyl_transferase_4"/>
</dbReference>
<evidence type="ECO:0000256" key="1">
    <source>
        <dbReference type="ARBA" id="ARBA00004651"/>
    </source>
</evidence>
<dbReference type="eggNOG" id="COG0472">
    <property type="taxonomic scope" value="Bacteria"/>
</dbReference>
<dbReference type="CDD" id="cd06853">
    <property type="entry name" value="GT_WecA_like"/>
    <property type="match status" value="1"/>
</dbReference>
<sequence>MREYLVVVLTAGLTTYLLTGGCRQLATRLGAVAQVRGRDVHTVPIPYFGGLAMLGGTLVSALLATKLPFLGSHPVVSHDIRVICLAGAVICSVGIVDDLVDLAAWVKAAGQVLAAGIVVTGGVRMFWIPLPNSIIALGTTTSVLITVLFIVVCANAVNFVDGLDGLASGVVALGALAFFGYTYLLAHEQDLAVATTASLTTAVTAGICLGFLPHNWHPARIFMGDSGSLLLGFLLAVSTISLTGQIDSTVLTAQDGGLVPAYLPIVLPLMVIALPLADLVMGYVRRTWRGNWFFVADKQHIHHRLLRRGHSHVRAVLLMYLWTAVLSFGTVWIGLEPRWWSVTTVCTLLAGCIVLTIVGTRKHSAAPASTDTAGTGECQHDALAHDAGPSSEGRGAGHDGAGHGGSAALRKAAEPRGGTPAHRGQPVAEPLLAGRQVSGRRHHGPAPSSSSCRDRA</sequence>
<feature type="transmembrane region" description="Helical" evidence="9">
    <location>
        <begin position="191"/>
        <end position="212"/>
    </location>
</feature>
<feature type="binding site" evidence="7">
    <location>
        <position position="158"/>
    </location>
    <ligand>
        <name>Mg(2+)</name>
        <dbReference type="ChEBI" id="CHEBI:18420"/>
    </ligand>
</feature>
<keyword evidence="2" id="KW-1003">Cell membrane</keyword>
<dbReference type="KEGG" id="cgrn:4412665_01404"/>
<dbReference type="PANTHER" id="PTHR22926">
    <property type="entry name" value="PHOSPHO-N-ACETYLMURAMOYL-PENTAPEPTIDE-TRANSFERASE"/>
    <property type="match status" value="1"/>
</dbReference>
<dbReference type="PROSITE" id="PS51257">
    <property type="entry name" value="PROKAR_LIPOPROTEIN"/>
    <property type="match status" value="1"/>
</dbReference>
<feature type="transmembrane region" description="Helical" evidence="9">
    <location>
        <begin position="313"/>
        <end position="333"/>
    </location>
</feature>
<feature type="compositionally biased region" description="Polar residues" evidence="8">
    <location>
        <begin position="447"/>
        <end position="456"/>
    </location>
</feature>
<evidence type="ECO:0000256" key="9">
    <source>
        <dbReference type="SAM" id="Phobius"/>
    </source>
</evidence>
<evidence type="ECO:0000313" key="11">
    <source>
        <dbReference type="Proteomes" id="UP000215332"/>
    </source>
</evidence>
<keyword evidence="3 10" id="KW-0808">Transferase</keyword>
<keyword evidence="5 9" id="KW-1133">Transmembrane helix</keyword>
<evidence type="ECO:0000256" key="8">
    <source>
        <dbReference type="SAM" id="MobiDB-lite"/>
    </source>
</evidence>
<feature type="transmembrane region" description="Helical" evidence="9">
    <location>
        <begin position="47"/>
        <end position="67"/>
    </location>
</feature>
<protein>
    <submittedName>
        <fullName evidence="10">Undecaprenyl-phosphate alpha-N-acetylglucosaminyl 1-phosphate transferase</fullName>
        <ecNumber evidence="10">2.7.8.33</ecNumber>
    </submittedName>
</protein>
<keyword evidence="6 9" id="KW-0472">Membrane</keyword>
<evidence type="ECO:0000256" key="6">
    <source>
        <dbReference type="ARBA" id="ARBA00023136"/>
    </source>
</evidence>
<comment type="subcellular location">
    <subcellularLocation>
        <location evidence="1">Cell membrane</location>
        <topology evidence="1">Multi-pass membrane protein</topology>
    </subcellularLocation>
</comment>
<evidence type="ECO:0000256" key="5">
    <source>
        <dbReference type="ARBA" id="ARBA00022989"/>
    </source>
</evidence>
<feature type="transmembrane region" description="Helical" evidence="9">
    <location>
        <begin position="339"/>
        <end position="358"/>
    </location>
</feature>
<dbReference type="GO" id="GO:0009103">
    <property type="term" value="P:lipopolysaccharide biosynthetic process"/>
    <property type="evidence" value="ECO:0007669"/>
    <property type="project" value="TreeGrafter"/>
</dbReference>
<feature type="transmembrane region" description="Helical" evidence="9">
    <location>
        <begin position="108"/>
        <end position="127"/>
    </location>
</feature>
<dbReference type="GO" id="GO:0046872">
    <property type="term" value="F:metal ion binding"/>
    <property type="evidence" value="ECO:0007669"/>
    <property type="project" value="UniProtKB-KW"/>
</dbReference>
<dbReference type="EC" id="2.7.8.33" evidence="10"/>
<dbReference type="GO" id="GO:0005886">
    <property type="term" value="C:plasma membrane"/>
    <property type="evidence" value="ECO:0007669"/>
    <property type="project" value="UniProtKB-SubCell"/>
</dbReference>
<accession>A0A239WQS4</accession>
<dbReference type="GO" id="GO:0044038">
    <property type="term" value="P:cell wall macromolecule biosynthetic process"/>
    <property type="evidence" value="ECO:0007669"/>
    <property type="project" value="TreeGrafter"/>
</dbReference>
<dbReference type="AlphaFoldDB" id="A0A239WQS4"/>
<keyword evidence="7" id="KW-0479">Metal-binding</keyword>
<reference evidence="10 11" key="1">
    <citation type="submission" date="2017-06" db="EMBL/GenBank/DDBJ databases">
        <authorList>
            <consortium name="Pathogen Informatics"/>
        </authorList>
    </citation>
    <scope>NUCLEOTIDE SEQUENCE [LARGE SCALE GENOMIC DNA]</scope>
    <source>
        <strain evidence="10 11">NCTC11865</strain>
    </source>
</reference>
<evidence type="ECO:0000256" key="3">
    <source>
        <dbReference type="ARBA" id="ARBA00022679"/>
    </source>
</evidence>
<evidence type="ECO:0000256" key="2">
    <source>
        <dbReference type="ARBA" id="ARBA00022475"/>
    </source>
</evidence>
<feature type="region of interest" description="Disordered" evidence="8">
    <location>
        <begin position="366"/>
        <end position="456"/>
    </location>
</feature>
<evidence type="ECO:0000313" key="10">
    <source>
        <dbReference type="EMBL" id="SNV36752.1"/>
    </source>
</evidence>
<feature type="binding site" evidence="7">
    <location>
        <position position="225"/>
    </location>
    <ligand>
        <name>Mg(2+)</name>
        <dbReference type="ChEBI" id="CHEBI:18420"/>
    </ligand>
</feature>
<dbReference type="PANTHER" id="PTHR22926:SF3">
    <property type="entry name" value="UNDECAPRENYL-PHOSPHATE ALPHA-N-ACETYLGLUCOSAMINYL 1-PHOSPHATE TRANSFERASE"/>
    <property type="match status" value="1"/>
</dbReference>
<gene>
    <name evidence="10" type="primary">wecA</name>
    <name evidence="10" type="ORF">SAMEA4412665_01404</name>
</gene>
<feature type="transmembrane region" description="Helical" evidence="9">
    <location>
        <begin position="79"/>
        <end position="96"/>
    </location>
</feature>
<dbReference type="Proteomes" id="UP000215332">
    <property type="component" value="Chromosome 1"/>
</dbReference>
<comment type="cofactor">
    <cofactor evidence="7">
        <name>Mg(2+)</name>
        <dbReference type="ChEBI" id="CHEBI:18420"/>
    </cofactor>
</comment>
<proteinExistence type="predicted"/>
<dbReference type="GO" id="GO:0036380">
    <property type="term" value="F:UDP-N-acetylglucosamine-undecaprenyl-phosphate N-acetylglucosaminephosphotransferase activity"/>
    <property type="evidence" value="ECO:0007669"/>
    <property type="project" value="UniProtKB-EC"/>
</dbReference>
<dbReference type="GO" id="GO:0071555">
    <property type="term" value="P:cell wall organization"/>
    <property type="evidence" value="ECO:0007669"/>
    <property type="project" value="TreeGrafter"/>
</dbReference>
<keyword evidence="7" id="KW-0460">Magnesium</keyword>
<dbReference type="EMBL" id="LT906441">
    <property type="protein sequence ID" value="SNV36752.1"/>
    <property type="molecule type" value="Genomic_DNA"/>
</dbReference>
<keyword evidence="4 9" id="KW-0812">Transmembrane</keyword>
<evidence type="ECO:0000256" key="4">
    <source>
        <dbReference type="ARBA" id="ARBA00022692"/>
    </source>
</evidence>
<dbReference type="Pfam" id="PF00953">
    <property type="entry name" value="Glycos_transf_4"/>
    <property type="match status" value="1"/>
</dbReference>
<evidence type="ECO:0000256" key="7">
    <source>
        <dbReference type="PIRSR" id="PIRSR600715-1"/>
    </source>
</evidence>
<feature type="transmembrane region" description="Helical" evidence="9">
    <location>
        <begin position="134"/>
        <end position="160"/>
    </location>
</feature>
<feature type="transmembrane region" description="Helical" evidence="9">
    <location>
        <begin position="261"/>
        <end position="284"/>
    </location>
</feature>